<dbReference type="Pfam" id="PF01636">
    <property type="entry name" value="APH"/>
    <property type="match status" value="1"/>
</dbReference>
<dbReference type="InterPro" id="IPR011009">
    <property type="entry name" value="Kinase-like_dom_sf"/>
</dbReference>
<feature type="compositionally biased region" description="Basic and acidic residues" evidence="1">
    <location>
        <begin position="558"/>
        <end position="568"/>
    </location>
</feature>
<organism evidence="3 4">
    <name type="scientific">Candolleomyces aberdarensis</name>
    <dbReference type="NCBI Taxonomy" id="2316362"/>
    <lineage>
        <taxon>Eukaryota</taxon>
        <taxon>Fungi</taxon>
        <taxon>Dikarya</taxon>
        <taxon>Basidiomycota</taxon>
        <taxon>Agaricomycotina</taxon>
        <taxon>Agaricomycetes</taxon>
        <taxon>Agaricomycetidae</taxon>
        <taxon>Agaricales</taxon>
        <taxon>Agaricineae</taxon>
        <taxon>Psathyrellaceae</taxon>
        <taxon>Candolleomyces</taxon>
    </lineage>
</organism>
<evidence type="ECO:0000313" key="3">
    <source>
        <dbReference type="EMBL" id="RXW22754.1"/>
    </source>
</evidence>
<accession>A0A4Q2DUE6</accession>
<gene>
    <name evidence="3" type="ORF">EST38_g3099</name>
</gene>
<comment type="caution">
    <text evidence="3">The sequence shown here is derived from an EMBL/GenBank/DDBJ whole genome shotgun (WGS) entry which is preliminary data.</text>
</comment>
<feature type="compositionally biased region" description="Low complexity" evidence="1">
    <location>
        <begin position="579"/>
        <end position="592"/>
    </location>
</feature>
<dbReference type="Proteomes" id="UP000290288">
    <property type="component" value="Unassembled WGS sequence"/>
</dbReference>
<dbReference type="SUPFAM" id="SSF56112">
    <property type="entry name" value="Protein kinase-like (PK-like)"/>
    <property type="match status" value="1"/>
</dbReference>
<feature type="region of interest" description="Disordered" evidence="1">
    <location>
        <begin position="556"/>
        <end position="609"/>
    </location>
</feature>
<dbReference type="EMBL" id="SDEE01000062">
    <property type="protein sequence ID" value="RXW22754.1"/>
    <property type="molecule type" value="Genomic_DNA"/>
</dbReference>
<dbReference type="AlphaFoldDB" id="A0A4Q2DUE6"/>
<dbReference type="OrthoDB" id="10003767at2759"/>
<feature type="region of interest" description="Disordered" evidence="1">
    <location>
        <begin position="323"/>
        <end position="348"/>
    </location>
</feature>
<evidence type="ECO:0000259" key="2">
    <source>
        <dbReference type="Pfam" id="PF01636"/>
    </source>
</evidence>
<dbReference type="Gene3D" id="3.30.200.20">
    <property type="entry name" value="Phosphorylase Kinase, domain 1"/>
    <property type="match status" value="1"/>
</dbReference>
<dbReference type="PANTHER" id="PTHR21310:SF13">
    <property type="entry name" value="AMINOGLYCOSIDE PHOSPHOTRANSFERASE DOMAIN-CONTAINING PROTEIN"/>
    <property type="match status" value="1"/>
</dbReference>
<keyword evidence="4" id="KW-1185">Reference proteome</keyword>
<dbReference type="InterPro" id="IPR051678">
    <property type="entry name" value="AGP_Transferase"/>
</dbReference>
<evidence type="ECO:0000256" key="1">
    <source>
        <dbReference type="SAM" id="MobiDB-lite"/>
    </source>
</evidence>
<protein>
    <recommendedName>
        <fullName evidence="2">Aminoglycoside phosphotransferase domain-containing protein</fullName>
    </recommendedName>
</protein>
<dbReference type="PANTHER" id="PTHR21310">
    <property type="entry name" value="AMINOGLYCOSIDE PHOSPHOTRANSFERASE-RELATED-RELATED"/>
    <property type="match status" value="1"/>
</dbReference>
<feature type="compositionally biased region" description="Acidic residues" evidence="1">
    <location>
        <begin position="327"/>
        <end position="345"/>
    </location>
</feature>
<reference evidence="3 4" key="1">
    <citation type="submission" date="2019-01" db="EMBL/GenBank/DDBJ databases">
        <title>Draft genome sequence of Psathyrella aberdarensis IHI B618.</title>
        <authorList>
            <person name="Buettner E."/>
            <person name="Kellner H."/>
        </authorList>
    </citation>
    <scope>NUCLEOTIDE SEQUENCE [LARGE SCALE GENOMIC DNA]</scope>
    <source>
        <strain evidence="3 4">IHI B618</strain>
    </source>
</reference>
<sequence>MPRNGSSNLSLNLAESLSFTEPPLAWDWDIEHEDRQRERRADAAMRDTTPFEVDRRLLKDVVREKMGIEVGRIKFLSAGTFHKAYVITLVNREELVARVARRFMPRLKTESEVATMSYLREKTTVPVPRIYHYDSNPWNRLGGEFILMSKAPGIPLSRVYHGLAYSDLVKLIKNLASLTIQLFAHRFTDIGSLYFGPDPRVQAIASGTPTPKATLQHYSGFPFSPTLGPLSRTPSMQSVHTVTHKYHVGPIISWPFFGSNRGNLDHPTELNRGPWPTTVSYLESCVEREINGVLKENEGSAAPHRLHLDPDEIHSSWHHKLRAVPGDESDDSDEYDLEESDEEWEGPGSAMYRDYRRMQRSTFLVAHLNRREAAVKREMGRWKQLMERLVEQEQKDGVKEEFGLDCHDLSLENVFVDENDHSKITCVIDWESTTTRPLWACAHVPACLQSSPFVSKLFRQAIAELPSDPHFRVPPPPSHPKTGRSISLDPAQLCREWLYHEASGARLRMAHRCAEWDGWEEGLVDSILGPEEIEKEWFKVGSSEYDHESLRAAIASPGHDHGHEHESDGEVGLGASLWSSKAKNDAAPAAASYRDRFSGGTGTGKKWEK</sequence>
<feature type="domain" description="Aminoglycoside phosphotransferase" evidence="2">
    <location>
        <begin position="73"/>
        <end position="178"/>
    </location>
</feature>
<proteinExistence type="predicted"/>
<evidence type="ECO:0000313" key="4">
    <source>
        <dbReference type="Proteomes" id="UP000290288"/>
    </source>
</evidence>
<dbReference type="InterPro" id="IPR002575">
    <property type="entry name" value="Aminoglycoside_PTrfase"/>
</dbReference>
<name>A0A4Q2DUE6_9AGAR</name>
<dbReference type="STRING" id="2316362.A0A4Q2DUE6"/>